<feature type="domain" description="Single-strand DNA deaminase toxin A-like C-terminal" evidence="1">
    <location>
        <begin position="27"/>
        <end position="69"/>
    </location>
</feature>
<proteinExistence type="predicted"/>
<comment type="caution">
    <text evidence="2">The sequence shown here is derived from an EMBL/GenBank/DDBJ whole genome shotgun (WGS) entry which is preliminary data.</text>
</comment>
<evidence type="ECO:0000259" key="1">
    <source>
        <dbReference type="Pfam" id="PF24120"/>
    </source>
</evidence>
<dbReference type="EMBL" id="WIGM01001448">
    <property type="protein sequence ID" value="KAF6797035.1"/>
    <property type="molecule type" value="Genomic_DNA"/>
</dbReference>
<organism evidence="2 3">
    <name type="scientific">Colletotrichum musicola</name>
    <dbReference type="NCBI Taxonomy" id="2175873"/>
    <lineage>
        <taxon>Eukaryota</taxon>
        <taxon>Fungi</taxon>
        <taxon>Dikarya</taxon>
        <taxon>Ascomycota</taxon>
        <taxon>Pezizomycotina</taxon>
        <taxon>Sordariomycetes</taxon>
        <taxon>Hypocreomycetidae</taxon>
        <taxon>Glomerellales</taxon>
        <taxon>Glomerellaceae</taxon>
        <taxon>Colletotrichum</taxon>
        <taxon>Colletotrichum orchidearum species complex</taxon>
    </lineage>
</organism>
<reference evidence="2" key="1">
    <citation type="journal article" date="2020" name="Phytopathology">
        <title>Genome Sequence Resources of Colletotrichum truncatum, C. plurivorum, C. musicola, and C. sojae: Four Species Pathogenic to Soybean (Glycine max).</title>
        <authorList>
            <person name="Rogerio F."/>
            <person name="Boufleur T.R."/>
            <person name="Ciampi-Guillardi M."/>
            <person name="Sukno S.A."/>
            <person name="Thon M.R."/>
            <person name="Massola Junior N.S."/>
            <person name="Baroncelli R."/>
        </authorList>
    </citation>
    <scope>NUCLEOTIDE SEQUENCE</scope>
    <source>
        <strain evidence="2">LFN0074</strain>
    </source>
</reference>
<keyword evidence="3" id="KW-1185">Reference proteome</keyword>
<name>A0A8H6IU35_9PEZI</name>
<evidence type="ECO:0000313" key="2">
    <source>
        <dbReference type="EMBL" id="KAF6797035.1"/>
    </source>
</evidence>
<sequence length="158" mass="18106">MAPAPDFSPDLERLISACQPGLERLDAAHWIARTIRLGRKLGFEFPAHRNDPADRPGWYHACHAEAQLMSFYLDKYYDIEVDDVGFVHDEEFETLCKVQRRRPKAEIHVSQSPCISCKSWRKHIVALTGFQLKLKVAKEVEQKSRIVERSSVGASFPL</sequence>
<evidence type="ECO:0000313" key="3">
    <source>
        <dbReference type="Proteomes" id="UP000639643"/>
    </source>
</evidence>
<gene>
    <name evidence="2" type="ORF">CMUS01_15805</name>
</gene>
<dbReference type="InterPro" id="IPR057517">
    <property type="entry name" value="SsdA-like_C"/>
</dbReference>
<dbReference type="OrthoDB" id="194358at2759"/>
<dbReference type="Pfam" id="PF24120">
    <property type="entry name" value="SsdA_C"/>
    <property type="match status" value="1"/>
</dbReference>
<accession>A0A8H6IU35</accession>
<protein>
    <submittedName>
        <fullName evidence="2">Ankyrin repeat protein</fullName>
    </submittedName>
</protein>
<dbReference type="AlphaFoldDB" id="A0A8H6IU35"/>
<dbReference type="Proteomes" id="UP000639643">
    <property type="component" value="Unassembled WGS sequence"/>
</dbReference>